<dbReference type="Proteomes" id="UP000504606">
    <property type="component" value="Unplaced"/>
</dbReference>
<gene>
    <name evidence="5" type="primary">LOC113216849</name>
</gene>
<proteinExistence type="inferred from homology"/>
<dbReference type="AlphaFoldDB" id="A0A9C6XQV0"/>
<keyword evidence="4" id="KW-1185">Reference proteome</keyword>
<dbReference type="GO" id="GO:0140662">
    <property type="term" value="F:ATP-dependent protein folding chaperone"/>
    <property type="evidence" value="ECO:0007669"/>
    <property type="project" value="InterPro"/>
</dbReference>
<organism evidence="4 5">
    <name type="scientific">Frankliniella occidentalis</name>
    <name type="common">Western flower thrips</name>
    <name type="synonym">Euthrips occidentalis</name>
    <dbReference type="NCBI Taxonomy" id="133901"/>
    <lineage>
        <taxon>Eukaryota</taxon>
        <taxon>Metazoa</taxon>
        <taxon>Ecdysozoa</taxon>
        <taxon>Arthropoda</taxon>
        <taxon>Hexapoda</taxon>
        <taxon>Insecta</taxon>
        <taxon>Pterygota</taxon>
        <taxon>Neoptera</taxon>
        <taxon>Paraneoptera</taxon>
        <taxon>Thysanoptera</taxon>
        <taxon>Terebrantia</taxon>
        <taxon>Thripoidea</taxon>
        <taxon>Thripidae</taxon>
        <taxon>Frankliniella</taxon>
    </lineage>
</organism>
<evidence type="ECO:0000256" key="3">
    <source>
        <dbReference type="ARBA" id="ARBA00022840"/>
    </source>
</evidence>
<evidence type="ECO:0000256" key="1">
    <source>
        <dbReference type="ARBA" id="ARBA00007381"/>
    </source>
</evidence>
<dbReference type="OrthoDB" id="2401965at2759"/>
<dbReference type="GO" id="GO:0005524">
    <property type="term" value="F:ATP binding"/>
    <property type="evidence" value="ECO:0007669"/>
    <property type="project" value="UniProtKB-KW"/>
</dbReference>
<dbReference type="PROSITE" id="PS00297">
    <property type="entry name" value="HSP70_1"/>
    <property type="match status" value="1"/>
</dbReference>
<sequence length="99" mass="10215">MADSGANEVVAIPAVGIDLGTTYSVVGVFRGRKAEIISDFETGKRTTPSCVAFHDLGCTVGQAAKELASTNTLYGQYRGLPLPPSPPEPGLPLGNILGI</sequence>
<dbReference type="InterPro" id="IPR013126">
    <property type="entry name" value="Hsp_70_fam"/>
</dbReference>
<dbReference type="GeneID" id="113216849"/>
<keyword evidence="3" id="KW-0067">ATP-binding</keyword>
<reference evidence="5" key="1">
    <citation type="submission" date="2025-08" db="UniProtKB">
        <authorList>
            <consortium name="RefSeq"/>
        </authorList>
    </citation>
    <scope>IDENTIFICATION</scope>
    <source>
        <tissue evidence="5">Whole organism</tissue>
    </source>
</reference>
<dbReference type="Gene3D" id="3.30.420.40">
    <property type="match status" value="1"/>
</dbReference>
<evidence type="ECO:0000313" key="5">
    <source>
        <dbReference type="RefSeq" id="XP_052127800.1"/>
    </source>
</evidence>
<evidence type="ECO:0000256" key="2">
    <source>
        <dbReference type="ARBA" id="ARBA00022741"/>
    </source>
</evidence>
<keyword evidence="2" id="KW-0547">Nucleotide-binding</keyword>
<dbReference type="KEGG" id="foc:113216849"/>
<dbReference type="RefSeq" id="XP_052127800.1">
    <property type="nucleotide sequence ID" value="XM_052271840.1"/>
</dbReference>
<dbReference type="Pfam" id="PF00012">
    <property type="entry name" value="HSP70"/>
    <property type="match status" value="1"/>
</dbReference>
<dbReference type="PRINTS" id="PR00301">
    <property type="entry name" value="HEATSHOCK70"/>
</dbReference>
<name>A0A9C6XQV0_FRAOC</name>
<dbReference type="InterPro" id="IPR043129">
    <property type="entry name" value="ATPase_NBD"/>
</dbReference>
<comment type="similarity">
    <text evidence="1">Belongs to the heat shock protein 70 family.</text>
</comment>
<accession>A0A9C6XQV0</accession>
<protein>
    <submittedName>
        <fullName evidence="5">Heat shock 70 kDa protein cognate 1-like</fullName>
    </submittedName>
</protein>
<dbReference type="InterPro" id="IPR018181">
    <property type="entry name" value="Heat_shock_70_CS"/>
</dbReference>
<dbReference type="FunFam" id="3.30.420.40:FF:000028">
    <property type="entry name" value="heat shock 70 kDa protein-like"/>
    <property type="match status" value="1"/>
</dbReference>
<evidence type="ECO:0000313" key="4">
    <source>
        <dbReference type="Proteomes" id="UP000504606"/>
    </source>
</evidence>
<dbReference type="SUPFAM" id="SSF53067">
    <property type="entry name" value="Actin-like ATPase domain"/>
    <property type="match status" value="1"/>
</dbReference>
<dbReference type="PANTHER" id="PTHR19375">
    <property type="entry name" value="HEAT SHOCK PROTEIN 70KDA"/>
    <property type="match status" value="1"/>
</dbReference>